<keyword evidence="2 4" id="KW-0560">Oxidoreductase</keyword>
<dbReference type="KEGG" id="ncb:C0V82_05430"/>
<evidence type="ECO:0000256" key="1">
    <source>
        <dbReference type="ARBA" id="ARBA00009986"/>
    </source>
</evidence>
<evidence type="ECO:0000313" key="7">
    <source>
        <dbReference type="Proteomes" id="UP000234752"/>
    </source>
</evidence>
<dbReference type="PANTHER" id="PTHR43111:SF1">
    <property type="entry name" value="ALDEHYDE DEHYDROGENASE B-RELATED"/>
    <property type="match status" value="1"/>
</dbReference>
<gene>
    <name evidence="6" type="ORF">C0V82_05430</name>
</gene>
<organism evidence="6 7">
    <name type="scientific">Niveispirillum cyanobacteriorum</name>
    <dbReference type="NCBI Taxonomy" id="1612173"/>
    <lineage>
        <taxon>Bacteria</taxon>
        <taxon>Pseudomonadati</taxon>
        <taxon>Pseudomonadota</taxon>
        <taxon>Alphaproteobacteria</taxon>
        <taxon>Rhodospirillales</taxon>
        <taxon>Azospirillaceae</taxon>
        <taxon>Niveispirillum</taxon>
    </lineage>
</organism>
<sequence>MLHQAIENLKSSVAIRASYDNFIGGEWVAPVRGQYFDNISPVTGGVFCKIARSTAEDIELALDAAHKAKDKWARTSVAERAAVLNRIADRMEQRLDLLALAETIDNGKPIRETTAADIPLAIDHFRYFAACVRAQEGSLAEIDHDTVAYHFHEPLGVVGQIIPWNFPILMAAWKLAPALAAGNCVVLKPAEQTPMSIMVLMDIVGDLIPAGVLNVVNGFGIEAGKPLATNKRISKIAFTGETTTGRLIMQYASENLIPVTLELGGKSPNIFFADVMAEDDDFLDKALEGFAMFGLNQGEVCTCPSRALVDERIYDRFMEKAIARVQKIKQGSPLDASTMIGAQASNDQLEKILSYIDIGRGEGAKVLTGGGRADLGGDLSGGYYVTPTVLEGHNKMRVFQEEIFGPVLAVTKFRGEEEALSIANDTLYGLGAGVWSRDGSRAYRFGRNIQAGRVWTNCYHLYPAHAAFGGYKQSGIGRETHKMMLDHYQQTKNLLVSYSPKALGFF</sequence>
<evidence type="ECO:0000256" key="4">
    <source>
        <dbReference type="RuleBase" id="RU003345"/>
    </source>
</evidence>
<dbReference type="EMBL" id="CP025611">
    <property type="protein sequence ID" value="AUN29723.1"/>
    <property type="molecule type" value="Genomic_DNA"/>
</dbReference>
<dbReference type="AlphaFoldDB" id="A0A2K9N9B2"/>
<dbReference type="Pfam" id="PF00171">
    <property type="entry name" value="Aldedh"/>
    <property type="match status" value="1"/>
</dbReference>
<evidence type="ECO:0000313" key="6">
    <source>
        <dbReference type="EMBL" id="AUN29723.1"/>
    </source>
</evidence>
<dbReference type="CDD" id="cd07116">
    <property type="entry name" value="ALDH_ACDHII-AcoD"/>
    <property type="match status" value="1"/>
</dbReference>
<dbReference type="RefSeq" id="WP_102111445.1">
    <property type="nucleotide sequence ID" value="NZ_BMGN01000003.1"/>
</dbReference>
<comment type="similarity">
    <text evidence="1 4">Belongs to the aldehyde dehydrogenase family.</text>
</comment>
<dbReference type="GO" id="GO:0004030">
    <property type="term" value="F:aldehyde dehydrogenase [NAD(P)+] activity"/>
    <property type="evidence" value="ECO:0007669"/>
    <property type="project" value="UniProtKB-ARBA"/>
</dbReference>
<feature type="domain" description="Aldehyde dehydrogenase" evidence="5">
    <location>
        <begin position="27"/>
        <end position="493"/>
    </location>
</feature>
<dbReference type="Proteomes" id="UP000234752">
    <property type="component" value="Chromosome eg_1"/>
</dbReference>
<dbReference type="PROSITE" id="PS00687">
    <property type="entry name" value="ALDEHYDE_DEHYDR_GLU"/>
    <property type="match status" value="1"/>
</dbReference>
<keyword evidence="7" id="KW-1185">Reference proteome</keyword>
<dbReference type="FunFam" id="3.40.605.10:FF:000001">
    <property type="entry name" value="Aldehyde dehydrogenase 1"/>
    <property type="match status" value="1"/>
</dbReference>
<dbReference type="InterPro" id="IPR016163">
    <property type="entry name" value="Ald_DH_C"/>
</dbReference>
<name>A0A2K9N9B2_9PROT</name>
<protein>
    <recommendedName>
        <fullName evidence="3">Aldehyde dehydrogenase</fullName>
    </recommendedName>
</protein>
<dbReference type="FunFam" id="3.40.309.10:FF:000017">
    <property type="entry name" value="Aldehyde dehydrogenase B"/>
    <property type="match status" value="1"/>
</dbReference>
<dbReference type="InterPro" id="IPR016161">
    <property type="entry name" value="Ald_DH/histidinol_DH"/>
</dbReference>
<accession>A0A2K9N9B2</accession>
<evidence type="ECO:0000259" key="5">
    <source>
        <dbReference type="Pfam" id="PF00171"/>
    </source>
</evidence>
<dbReference type="Gene3D" id="3.40.605.10">
    <property type="entry name" value="Aldehyde Dehydrogenase, Chain A, domain 1"/>
    <property type="match status" value="1"/>
</dbReference>
<evidence type="ECO:0000256" key="3">
    <source>
        <dbReference type="ARBA" id="ARBA00044146"/>
    </source>
</evidence>
<evidence type="ECO:0000256" key="2">
    <source>
        <dbReference type="ARBA" id="ARBA00023002"/>
    </source>
</evidence>
<dbReference type="SUPFAM" id="SSF53720">
    <property type="entry name" value="ALDH-like"/>
    <property type="match status" value="1"/>
</dbReference>
<proteinExistence type="inferred from homology"/>
<dbReference type="InterPro" id="IPR016162">
    <property type="entry name" value="Ald_DH_N"/>
</dbReference>
<dbReference type="Gene3D" id="3.40.309.10">
    <property type="entry name" value="Aldehyde Dehydrogenase, Chain A, domain 2"/>
    <property type="match status" value="1"/>
</dbReference>
<dbReference type="InterPro" id="IPR029510">
    <property type="entry name" value="Ald_DH_CS_GLU"/>
</dbReference>
<dbReference type="PANTHER" id="PTHR43111">
    <property type="entry name" value="ALDEHYDE DEHYDROGENASE B-RELATED"/>
    <property type="match status" value="1"/>
</dbReference>
<dbReference type="InterPro" id="IPR015590">
    <property type="entry name" value="Aldehyde_DH_dom"/>
</dbReference>
<reference evidence="6 7" key="1">
    <citation type="submission" date="2017-12" db="EMBL/GenBank/DDBJ databases">
        <title>Genomes of bacteria within cyanobacterial aggregates.</title>
        <authorList>
            <person name="Cai H."/>
        </authorList>
    </citation>
    <scope>NUCLEOTIDE SEQUENCE [LARGE SCALE GENOMIC DNA]</scope>
    <source>
        <strain evidence="6 7">TH16</strain>
    </source>
</reference>
<dbReference type="OrthoDB" id="9772584at2"/>